<comment type="caution">
    <text evidence="9">The sequence shown here is derived from an EMBL/GenBank/DDBJ whole genome shotgun (WGS) entry which is preliminary data.</text>
</comment>
<dbReference type="InterPro" id="IPR012337">
    <property type="entry name" value="RNaseH-like_sf"/>
</dbReference>
<feature type="domain" description="Exonuclease" evidence="8">
    <location>
        <begin position="7"/>
        <end position="187"/>
    </location>
</feature>
<keyword evidence="2" id="KW-0540">Nuclease</keyword>
<keyword evidence="4" id="KW-0378">Hydrolase</keyword>
<dbReference type="Proteomes" id="UP001500897">
    <property type="component" value="Unassembled WGS sequence"/>
</dbReference>
<dbReference type="EMBL" id="BAAANS010000043">
    <property type="protein sequence ID" value="GAA2112593.1"/>
    <property type="molecule type" value="Genomic_DNA"/>
</dbReference>
<dbReference type="InterPro" id="IPR036397">
    <property type="entry name" value="RNaseH_sf"/>
</dbReference>
<proteinExistence type="inferred from homology"/>
<dbReference type="SUPFAM" id="SSF53098">
    <property type="entry name" value="Ribonuclease H-like"/>
    <property type="match status" value="1"/>
</dbReference>
<keyword evidence="10" id="KW-1185">Reference proteome</keyword>
<accession>A0ABN2XHY2</accession>
<dbReference type="InterPro" id="IPR040393">
    <property type="entry name" value="TREX1/2"/>
</dbReference>
<evidence type="ECO:0000256" key="6">
    <source>
        <dbReference type="ARBA" id="ARBA00022842"/>
    </source>
</evidence>
<keyword evidence="6" id="KW-0460">Magnesium</keyword>
<dbReference type="Gene3D" id="3.30.420.10">
    <property type="entry name" value="Ribonuclease H-like superfamily/Ribonuclease H"/>
    <property type="match status" value="1"/>
</dbReference>
<dbReference type="SMART" id="SM00479">
    <property type="entry name" value="EXOIII"/>
    <property type="match status" value="1"/>
</dbReference>
<dbReference type="NCBIfam" id="NF005927">
    <property type="entry name" value="PRK07942.1"/>
    <property type="match status" value="1"/>
</dbReference>
<comment type="cofactor">
    <cofactor evidence="1">
        <name>Mg(2+)</name>
        <dbReference type="ChEBI" id="CHEBI:18420"/>
    </cofactor>
</comment>
<dbReference type="CDD" id="cd06127">
    <property type="entry name" value="DEDDh"/>
    <property type="match status" value="1"/>
</dbReference>
<gene>
    <name evidence="9" type="ORF">GCM10009759_55490</name>
</gene>
<keyword evidence="5 9" id="KW-0269">Exonuclease</keyword>
<evidence type="ECO:0000256" key="1">
    <source>
        <dbReference type="ARBA" id="ARBA00001946"/>
    </source>
</evidence>
<sequence>MSWGLGRIVAFDTESTGLDMEIDRIVTAAVIGLGGGEDTAVLSWLADPGIEIPEAASAIHKVTTERARAEGRPAAEVVREIGEALADVVGKGLPVVAMNARFDFTLLDRELARHGLPSLAEQAGREPLVVDPYVIDKAVDKYRKGSRKLIDMAAHYGVALGDDAHEAGADALAAARIAYKLAARYPAARQPLEQLHAAQVEWAREQAISLQAYFRKTDPTAVVEPQWPLVPRPGGAS</sequence>
<protein>
    <submittedName>
        <fullName evidence="9">3'-5' exonuclease</fullName>
    </submittedName>
</protein>
<evidence type="ECO:0000256" key="5">
    <source>
        <dbReference type="ARBA" id="ARBA00022839"/>
    </source>
</evidence>
<dbReference type="InterPro" id="IPR013520">
    <property type="entry name" value="Ribonucl_H"/>
</dbReference>
<evidence type="ECO:0000256" key="2">
    <source>
        <dbReference type="ARBA" id="ARBA00022722"/>
    </source>
</evidence>
<keyword evidence="3" id="KW-0479">Metal-binding</keyword>
<evidence type="ECO:0000256" key="4">
    <source>
        <dbReference type="ARBA" id="ARBA00022801"/>
    </source>
</evidence>
<reference evidence="9 10" key="1">
    <citation type="journal article" date="2019" name="Int. J. Syst. Evol. Microbiol.">
        <title>The Global Catalogue of Microorganisms (GCM) 10K type strain sequencing project: providing services to taxonomists for standard genome sequencing and annotation.</title>
        <authorList>
            <consortium name="The Broad Institute Genomics Platform"/>
            <consortium name="The Broad Institute Genome Sequencing Center for Infectious Disease"/>
            <person name="Wu L."/>
            <person name="Ma J."/>
        </authorList>
    </citation>
    <scope>NUCLEOTIDE SEQUENCE [LARGE SCALE GENOMIC DNA]</scope>
    <source>
        <strain evidence="9 10">JCM 14559</strain>
    </source>
</reference>
<dbReference type="Pfam" id="PF00929">
    <property type="entry name" value="RNase_T"/>
    <property type="match status" value="1"/>
</dbReference>
<evidence type="ECO:0000259" key="8">
    <source>
        <dbReference type="SMART" id="SM00479"/>
    </source>
</evidence>
<comment type="similarity">
    <text evidence="7">Belongs to the exonuclease superfamily. TREX family.</text>
</comment>
<name>A0ABN2XHY2_9ACTN</name>
<dbReference type="PANTHER" id="PTHR13058">
    <property type="entry name" value="THREE PRIME REPAIR EXONUCLEASE 1, 2"/>
    <property type="match status" value="1"/>
</dbReference>
<dbReference type="GO" id="GO:0004527">
    <property type="term" value="F:exonuclease activity"/>
    <property type="evidence" value="ECO:0007669"/>
    <property type="project" value="UniProtKB-KW"/>
</dbReference>
<evidence type="ECO:0000256" key="7">
    <source>
        <dbReference type="ARBA" id="ARBA00025769"/>
    </source>
</evidence>
<evidence type="ECO:0000313" key="9">
    <source>
        <dbReference type="EMBL" id="GAA2112593.1"/>
    </source>
</evidence>
<dbReference type="RefSeq" id="WP_344555778.1">
    <property type="nucleotide sequence ID" value="NZ_BAAANS010000043.1"/>
</dbReference>
<dbReference type="PANTHER" id="PTHR13058:SF19">
    <property type="entry name" value="LD40940P"/>
    <property type="match status" value="1"/>
</dbReference>
<organism evidence="9 10">
    <name type="scientific">Kitasatospora saccharophila</name>
    <dbReference type="NCBI Taxonomy" id="407973"/>
    <lineage>
        <taxon>Bacteria</taxon>
        <taxon>Bacillati</taxon>
        <taxon>Actinomycetota</taxon>
        <taxon>Actinomycetes</taxon>
        <taxon>Kitasatosporales</taxon>
        <taxon>Streptomycetaceae</taxon>
        <taxon>Kitasatospora</taxon>
    </lineage>
</organism>
<evidence type="ECO:0000313" key="10">
    <source>
        <dbReference type="Proteomes" id="UP001500897"/>
    </source>
</evidence>
<evidence type="ECO:0000256" key="3">
    <source>
        <dbReference type="ARBA" id="ARBA00022723"/>
    </source>
</evidence>